<keyword evidence="1" id="KW-0812">Transmembrane</keyword>
<evidence type="ECO:0000313" key="2">
    <source>
        <dbReference type="EMBL" id="BCJ85996.1"/>
    </source>
</evidence>
<evidence type="ECO:0008006" key="4">
    <source>
        <dbReference type="Google" id="ProtNLM"/>
    </source>
</evidence>
<protein>
    <recommendedName>
        <fullName evidence="4">Type 4 fimbrial biogenesis protein PilX N-terminal domain-containing protein</fullName>
    </recommendedName>
</protein>
<keyword evidence="1" id="KW-0472">Membrane</keyword>
<feature type="transmembrane region" description="Helical" evidence="1">
    <location>
        <begin position="6"/>
        <end position="28"/>
    </location>
</feature>
<dbReference type="RefSeq" id="WP_200760046.1">
    <property type="nucleotide sequence ID" value="NZ_AP023366.1"/>
</dbReference>
<gene>
    <name evidence="2" type="ORF">skT53_09810</name>
</gene>
<reference evidence="2 3" key="1">
    <citation type="submission" date="2020-08" db="EMBL/GenBank/DDBJ databases">
        <title>Complete Genome Sequence of Effusibacillus dendaii Strain skT53, Isolated from Farmland soil.</title>
        <authorList>
            <person name="Konishi T."/>
            <person name="Kawasaki H."/>
        </authorList>
    </citation>
    <scope>NUCLEOTIDE SEQUENCE [LARGE SCALE GENOMIC DNA]</scope>
    <source>
        <strain evidence="3">skT53</strain>
    </source>
</reference>
<keyword evidence="3" id="KW-1185">Reference proteome</keyword>
<evidence type="ECO:0000313" key="3">
    <source>
        <dbReference type="Proteomes" id="UP000593802"/>
    </source>
</evidence>
<organism evidence="2 3">
    <name type="scientific">Effusibacillus dendaii</name>
    <dbReference type="NCBI Taxonomy" id="2743772"/>
    <lineage>
        <taxon>Bacteria</taxon>
        <taxon>Bacillati</taxon>
        <taxon>Bacillota</taxon>
        <taxon>Bacilli</taxon>
        <taxon>Bacillales</taxon>
        <taxon>Alicyclobacillaceae</taxon>
        <taxon>Effusibacillus</taxon>
    </lineage>
</organism>
<proteinExistence type="predicted"/>
<dbReference type="EMBL" id="AP023366">
    <property type="protein sequence ID" value="BCJ85996.1"/>
    <property type="molecule type" value="Genomic_DNA"/>
</dbReference>
<dbReference type="AlphaFoldDB" id="A0A7I8DAY5"/>
<accession>A0A7I8DAY5</accession>
<sequence length="146" mass="16417">MNEKGSALFLTVMLLMIGMMTAVGLFGLSAADYRTARADITAQQTRYIAEAGIFRALAKIEEEPMWQDGFQSVSFGEGVYDVTVITIPQVNQTVESRQPTSDKNKQGTQVSRIVRIRSEGRIPPRARKSIEILYDTRQKKIVDWSE</sequence>
<keyword evidence="1" id="KW-1133">Transmembrane helix</keyword>
<evidence type="ECO:0000256" key="1">
    <source>
        <dbReference type="SAM" id="Phobius"/>
    </source>
</evidence>
<dbReference type="Proteomes" id="UP000593802">
    <property type="component" value="Chromosome"/>
</dbReference>
<dbReference type="KEGG" id="eff:skT53_09810"/>
<name>A0A7I8DAY5_9BACL</name>